<feature type="compositionally biased region" description="Polar residues" evidence="8">
    <location>
        <begin position="749"/>
        <end position="758"/>
    </location>
</feature>
<dbReference type="PANTHER" id="PTHR15741:SF37">
    <property type="entry name" value="LD38259P"/>
    <property type="match status" value="1"/>
</dbReference>
<gene>
    <name evidence="11" type="primary">LOC116939123</name>
</gene>
<organism evidence="10 11">
    <name type="scientific">Petromyzon marinus</name>
    <name type="common">Sea lamprey</name>
    <dbReference type="NCBI Taxonomy" id="7757"/>
    <lineage>
        <taxon>Eukaryota</taxon>
        <taxon>Metazoa</taxon>
        <taxon>Chordata</taxon>
        <taxon>Craniata</taxon>
        <taxon>Vertebrata</taxon>
        <taxon>Cyclostomata</taxon>
        <taxon>Hyperoartia</taxon>
        <taxon>Petromyzontiformes</taxon>
        <taxon>Petromyzontidae</taxon>
        <taxon>Petromyzon</taxon>
    </lineage>
</organism>
<evidence type="ECO:0000256" key="7">
    <source>
        <dbReference type="SAM" id="Coils"/>
    </source>
</evidence>
<keyword evidence="7" id="KW-0175">Coiled coil</keyword>
<evidence type="ECO:0000256" key="1">
    <source>
        <dbReference type="ARBA" id="ARBA00004123"/>
    </source>
</evidence>
<feature type="region of interest" description="Disordered" evidence="8">
    <location>
        <begin position="1245"/>
        <end position="1398"/>
    </location>
</feature>
<protein>
    <submittedName>
        <fullName evidence="11">MLX-interacting protein-like isoform X1</fullName>
    </submittedName>
</protein>
<evidence type="ECO:0000256" key="5">
    <source>
        <dbReference type="ARBA" id="ARBA00023163"/>
    </source>
</evidence>
<feature type="compositionally biased region" description="Polar residues" evidence="8">
    <location>
        <begin position="1312"/>
        <end position="1342"/>
    </location>
</feature>
<feature type="region of interest" description="Disordered" evidence="8">
    <location>
        <begin position="672"/>
        <end position="798"/>
    </location>
</feature>
<dbReference type="Proteomes" id="UP001318040">
    <property type="component" value="Chromosome 5"/>
</dbReference>
<accession>A0AAJ7SPC0</accession>
<evidence type="ECO:0000256" key="8">
    <source>
        <dbReference type="SAM" id="MobiDB-lite"/>
    </source>
</evidence>
<feature type="compositionally biased region" description="Polar residues" evidence="8">
    <location>
        <begin position="1265"/>
        <end position="1285"/>
    </location>
</feature>
<dbReference type="InterPro" id="IPR052207">
    <property type="entry name" value="Max-like/E-box_TFs"/>
</dbReference>
<dbReference type="GO" id="GO:0000981">
    <property type="term" value="F:DNA-binding transcription factor activity, RNA polymerase II-specific"/>
    <property type="evidence" value="ECO:0007669"/>
    <property type="project" value="TreeGrafter"/>
</dbReference>
<feature type="region of interest" description="Disordered" evidence="8">
    <location>
        <begin position="896"/>
        <end position="915"/>
    </location>
</feature>
<keyword evidence="5" id="KW-0804">Transcription</keyword>
<keyword evidence="6" id="KW-0539">Nucleus</keyword>
<keyword evidence="2" id="KW-0597">Phosphoprotein</keyword>
<feature type="compositionally biased region" description="Acidic residues" evidence="8">
    <location>
        <begin position="44"/>
        <end position="56"/>
    </location>
</feature>
<reference evidence="11" key="1">
    <citation type="submission" date="2025-08" db="UniProtKB">
        <authorList>
            <consortium name="RefSeq"/>
        </authorList>
    </citation>
    <scope>IDENTIFICATION</scope>
    <source>
        <tissue evidence="11">Sperm</tissue>
    </source>
</reference>
<feature type="region of interest" description="Disordered" evidence="8">
    <location>
        <begin position="1"/>
        <end position="98"/>
    </location>
</feature>
<evidence type="ECO:0000256" key="4">
    <source>
        <dbReference type="ARBA" id="ARBA00023125"/>
    </source>
</evidence>
<dbReference type="InterPro" id="IPR036638">
    <property type="entry name" value="HLH_DNA-bd_sf"/>
</dbReference>
<dbReference type="PANTHER" id="PTHR15741">
    <property type="entry name" value="BASIC HELIX-LOOP-HELIX ZIP TRANSCRIPTION FACTOR"/>
    <property type="match status" value="1"/>
</dbReference>
<feature type="compositionally biased region" description="Basic residues" evidence="8">
    <location>
        <begin position="1299"/>
        <end position="1311"/>
    </location>
</feature>
<dbReference type="GO" id="GO:0000978">
    <property type="term" value="F:RNA polymerase II cis-regulatory region sequence-specific DNA binding"/>
    <property type="evidence" value="ECO:0007669"/>
    <property type="project" value="TreeGrafter"/>
</dbReference>
<sequence>MTAKALSDLLTRGTGREAAVEVQEPSADESESDLDEAVTSSPCVDEDDDDDEEDDQLFAGITTTTNTTANSSSGGGGVGMRPTPGSGTKEPRAERTSQIIHSGHFMVSAPHRDASTRRRYDFDTVDRQTCRTYRFGPRSASHYLAIDASLTRLFECMTLAYSSARLVSPKWKNFKGLKLLWRDKIRLNNAIWRAWHIQYVERRDNPVCHFVTPLDGHDALVHLKPQANILEGKYWKRRIEIVIKEYHNWRIYFKKRRVKDDELASLAKDDVALGHSTQQAQPCDQQNESAWTLHLDTMIMDFSDTLFSSLAQHSFAWPNPREIAHASNADVIQPGLIQLQPSLEDYMDTMDSLQDLLPMGRPAFLQQQQEQQQQQQPTETAFTVQTAEPQLGPFSSSHTNSTDFYASGPQASCHSQKLTTFQSFDPDGGFPEASQAVTQFLGPPACQETQHPYQCGFDQSNSGLGEMVNLNSNIRCGILPKAPINDTYQDNHGFSLSAIHQQFGLCQDSANKHQATQKLCYQPIPPSADDVTKAAMESAYPPQFPQSAAFNVPGNNLHHLQSLPSNTQKASLSPFPIYFANRDQCQENVACIASVGHVTPSGLEKPGCFSQHQYPQQQHHQQQHQQHQQQQQHQQHHHQQQHQQKLTVSQETRKRSFPMLPEIDAVGSLRTPQANLPLPTQVPPASLPLQAPGPQENRKRSLPSSSLPELFRDCGQKGASIEVGQHAASKRSLPSSPTRDVPYDYVLTGPSSSCSQNSGAGGGNPFQSSLAAQPAPSPADMRPREPPPQPQPQPQPHAFAYAPSATAFARQQPEARKCSVPGSPDGHELPRREFSAATAAAIAVAVGGAQRLVAPVVTLSGPPQQCRSAHGQSSFEEFLMPMPKLALKQKPKIAMGPLPTQPQQAQPLQLETNSTGTSSSFLAKLLSSGTVLNGGLPPSQSSIGSAPSSSVKQEDMLPTLLSIPAASGSGSLLEPLQNSVTVGGHGSQPTLLQPLTSPAQLIPKAERSTANSHSSSISPTSKHHHSSGRASPGTPESRSRPQSPLDSSGIVVFKDSRRVTHISAEQKRRFNIKIGFDTLYNLVSPLNLQPNSKVSKAATLQKTVEYITKLQQERQQMLDEAQKLRDEIEELNAEINVCQQQLPATGVPITKQRFNQMRQMFDGYVRARTQCNWKFWIFSILMRPLFESYNGMVSTASMEELCRTVMCWLDQHCALPSLRPIVLTALRHLSTSTSILSDPTLVPEQVAQAAKPQQGQTHAGHANPTPASMSHAHSNLSYSGHQGQNPAGHANPAPASHSGHGHSGHQVRTRTGHANPTPASVTHAHSNLARSGHQGQTHTGHANPTPAPMSHAHTGHVPVSHDHSIQTHRGLTPADHVYPGHAPAGHAPAAHAPTGQAS</sequence>
<dbReference type="KEGG" id="pmrn:116939123"/>
<evidence type="ECO:0000256" key="6">
    <source>
        <dbReference type="ARBA" id="ARBA00023242"/>
    </source>
</evidence>
<evidence type="ECO:0000259" key="9">
    <source>
        <dbReference type="PROSITE" id="PS50888"/>
    </source>
</evidence>
<comment type="subcellular location">
    <subcellularLocation>
        <location evidence="1">Nucleus</location>
    </subcellularLocation>
</comment>
<feature type="domain" description="BHLH" evidence="9">
    <location>
        <begin position="1056"/>
        <end position="1110"/>
    </location>
</feature>
<evidence type="ECO:0000256" key="2">
    <source>
        <dbReference type="ARBA" id="ARBA00022553"/>
    </source>
</evidence>
<evidence type="ECO:0000313" key="11">
    <source>
        <dbReference type="RefSeq" id="XP_032803004.1"/>
    </source>
</evidence>
<feature type="compositionally biased region" description="Polar residues" evidence="8">
    <location>
        <begin position="1034"/>
        <end position="1046"/>
    </location>
</feature>
<dbReference type="Pfam" id="PF00010">
    <property type="entry name" value="HLH"/>
    <property type="match status" value="1"/>
</dbReference>
<proteinExistence type="predicted"/>
<evidence type="ECO:0000313" key="10">
    <source>
        <dbReference type="Proteomes" id="UP001318040"/>
    </source>
</evidence>
<dbReference type="PROSITE" id="PS50888">
    <property type="entry name" value="BHLH"/>
    <property type="match status" value="1"/>
</dbReference>
<feature type="compositionally biased region" description="Low complexity" evidence="8">
    <location>
        <begin position="1379"/>
        <end position="1398"/>
    </location>
</feature>
<dbReference type="RefSeq" id="XP_032803004.1">
    <property type="nucleotide sequence ID" value="XM_032947113.1"/>
</dbReference>
<feature type="region of interest" description="Disordered" evidence="8">
    <location>
        <begin position="1004"/>
        <end position="1049"/>
    </location>
</feature>
<dbReference type="SMART" id="SM00353">
    <property type="entry name" value="HLH"/>
    <property type="match status" value="1"/>
</dbReference>
<keyword evidence="10" id="KW-1185">Reference proteome</keyword>
<feature type="compositionally biased region" description="Low complexity" evidence="8">
    <location>
        <begin position="62"/>
        <end position="72"/>
    </location>
</feature>
<evidence type="ECO:0000256" key="3">
    <source>
        <dbReference type="ARBA" id="ARBA00023015"/>
    </source>
</evidence>
<feature type="compositionally biased region" description="Pro residues" evidence="8">
    <location>
        <begin position="786"/>
        <end position="795"/>
    </location>
</feature>
<feature type="compositionally biased region" description="Low complexity" evidence="8">
    <location>
        <begin position="897"/>
        <end position="910"/>
    </location>
</feature>
<feature type="compositionally biased region" description="Low complexity" evidence="8">
    <location>
        <begin position="611"/>
        <end position="633"/>
    </location>
</feature>
<dbReference type="CDD" id="cd11405">
    <property type="entry name" value="bHLHzip_MLXIP_like"/>
    <property type="match status" value="1"/>
</dbReference>
<name>A0AAJ7SPC0_PETMA</name>
<feature type="compositionally biased region" description="Acidic residues" evidence="8">
    <location>
        <begin position="26"/>
        <end position="36"/>
    </location>
</feature>
<dbReference type="FunFam" id="4.10.280.10:FF:000028">
    <property type="entry name" value="MLX interacting protein like"/>
    <property type="match status" value="1"/>
</dbReference>
<dbReference type="GO" id="GO:0005634">
    <property type="term" value="C:nucleus"/>
    <property type="evidence" value="ECO:0007669"/>
    <property type="project" value="UniProtKB-SubCell"/>
</dbReference>
<keyword evidence="4" id="KW-0238">DNA-binding</keyword>
<dbReference type="SUPFAM" id="SSF47459">
    <property type="entry name" value="HLH, helix-loop-helix DNA-binding domain"/>
    <property type="match status" value="1"/>
</dbReference>
<dbReference type="InterPro" id="IPR011598">
    <property type="entry name" value="bHLH_dom"/>
</dbReference>
<feature type="region of interest" description="Disordered" evidence="8">
    <location>
        <begin position="606"/>
        <end position="653"/>
    </location>
</feature>
<dbReference type="GO" id="GO:0046983">
    <property type="term" value="F:protein dimerization activity"/>
    <property type="evidence" value="ECO:0007669"/>
    <property type="project" value="InterPro"/>
</dbReference>
<keyword evidence="3" id="KW-0805">Transcription regulation</keyword>
<feature type="coiled-coil region" evidence="7">
    <location>
        <begin position="1100"/>
        <end position="1141"/>
    </location>
</feature>
<feature type="compositionally biased region" description="Low complexity" evidence="8">
    <location>
        <begin position="765"/>
        <end position="774"/>
    </location>
</feature>
<dbReference type="Gene3D" id="4.10.280.10">
    <property type="entry name" value="Helix-loop-helix DNA-binding domain"/>
    <property type="match status" value="1"/>
</dbReference>